<organism evidence="9 10">
    <name type="scientific">Mesobacillus persicus</name>
    <dbReference type="NCBI Taxonomy" id="930146"/>
    <lineage>
        <taxon>Bacteria</taxon>
        <taxon>Bacillati</taxon>
        <taxon>Bacillota</taxon>
        <taxon>Bacilli</taxon>
        <taxon>Bacillales</taxon>
        <taxon>Bacillaceae</taxon>
        <taxon>Mesobacillus</taxon>
    </lineage>
</organism>
<dbReference type="CDD" id="cd00009">
    <property type="entry name" value="AAA"/>
    <property type="match status" value="1"/>
</dbReference>
<accession>A0A1H8ENQ7</accession>
<evidence type="ECO:0000256" key="4">
    <source>
        <dbReference type="ARBA" id="ARBA00023125"/>
    </source>
</evidence>
<dbReference type="Gene3D" id="3.40.50.300">
    <property type="entry name" value="P-loop containing nucleotide triphosphate hydrolases"/>
    <property type="match status" value="1"/>
</dbReference>
<dbReference type="InterPro" id="IPR013767">
    <property type="entry name" value="PAS_fold"/>
</dbReference>
<dbReference type="Gene3D" id="1.10.10.60">
    <property type="entry name" value="Homeodomain-like"/>
    <property type="match status" value="1"/>
</dbReference>
<dbReference type="SUPFAM" id="SSF46689">
    <property type="entry name" value="Homeodomain-like"/>
    <property type="match status" value="1"/>
</dbReference>
<dbReference type="SMART" id="SM00116">
    <property type="entry name" value="CBS"/>
    <property type="match status" value="2"/>
</dbReference>
<dbReference type="PANTHER" id="PTHR32071">
    <property type="entry name" value="TRANSCRIPTIONAL REGULATORY PROTEIN"/>
    <property type="match status" value="1"/>
</dbReference>
<dbReference type="InterPro" id="IPR027417">
    <property type="entry name" value="P-loop_NTPase"/>
</dbReference>
<dbReference type="GO" id="GO:0043565">
    <property type="term" value="F:sequence-specific DNA binding"/>
    <property type="evidence" value="ECO:0007669"/>
    <property type="project" value="InterPro"/>
</dbReference>
<gene>
    <name evidence="9" type="ORF">SAMN05192533_11050</name>
</gene>
<evidence type="ECO:0000256" key="6">
    <source>
        <dbReference type="PROSITE-ProRule" id="PRU00703"/>
    </source>
</evidence>
<dbReference type="GO" id="GO:0005524">
    <property type="term" value="F:ATP binding"/>
    <property type="evidence" value="ECO:0007669"/>
    <property type="project" value="UniProtKB-KW"/>
</dbReference>
<reference evidence="10" key="1">
    <citation type="submission" date="2016-10" db="EMBL/GenBank/DDBJ databases">
        <authorList>
            <person name="Varghese N."/>
            <person name="Submissions S."/>
        </authorList>
    </citation>
    <scope>NUCLEOTIDE SEQUENCE [LARGE SCALE GENOMIC DNA]</scope>
    <source>
        <strain evidence="10">B48,IBRC-M 10115,DSM 25386,CECT 8001</strain>
    </source>
</reference>
<evidence type="ECO:0000313" key="9">
    <source>
        <dbReference type="EMBL" id="SEN21159.1"/>
    </source>
</evidence>
<dbReference type="SUPFAM" id="SSF54631">
    <property type="entry name" value="CBS-domain pair"/>
    <property type="match status" value="1"/>
</dbReference>
<dbReference type="InterPro" id="IPR000014">
    <property type="entry name" value="PAS"/>
</dbReference>
<dbReference type="InterPro" id="IPR025662">
    <property type="entry name" value="Sigma_54_int_dom_ATP-bd_1"/>
</dbReference>
<keyword evidence="1" id="KW-0547">Nucleotide-binding</keyword>
<keyword evidence="5" id="KW-0804">Transcription</keyword>
<name>A0A1H8ENQ7_9BACI</name>
<dbReference type="SUPFAM" id="SSF55785">
    <property type="entry name" value="PYP-like sensor domain (PAS domain)"/>
    <property type="match status" value="2"/>
</dbReference>
<dbReference type="RefSeq" id="WP_090747018.1">
    <property type="nucleotide sequence ID" value="NZ_FOBW01000010.1"/>
</dbReference>
<dbReference type="InterPro" id="IPR025944">
    <property type="entry name" value="Sigma_54_int_dom_CS"/>
</dbReference>
<dbReference type="OrthoDB" id="9771372at2"/>
<dbReference type="AlphaFoldDB" id="A0A1H8ENQ7"/>
<dbReference type="InterPro" id="IPR009057">
    <property type="entry name" value="Homeodomain-like_sf"/>
</dbReference>
<evidence type="ECO:0000256" key="3">
    <source>
        <dbReference type="ARBA" id="ARBA00023015"/>
    </source>
</evidence>
<dbReference type="PRINTS" id="PR01590">
    <property type="entry name" value="HTHFIS"/>
</dbReference>
<keyword evidence="4 9" id="KW-0238">DNA-binding</keyword>
<evidence type="ECO:0000259" key="7">
    <source>
        <dbReference type="PROSITE" id="PS50045"/>
    </source>
</evidence>
<keyword evidence="3" id="KW-0805">Transcription regulation</keyword>
<evidence type="ECO:0000256" key="5">
    <source>
        <dbReference type="ARBA" id="ARBA00023163"/>
    </source>
</evidence>
<dbReference type="InterPro" id="IPR046342">
    <property type="entry name" value="CBS_dom_sf"/>
</dbReference>
<dbReference type="FunFam" id="3.40.50.300:FF:000006">
    <property type="entry name" value="DNA-binding transcriptional regulator NtrC"/>
    <property type="match status" value="1"/>
</dbReference>
<dbReference type="GO" id="GO:0006355">
    <property type="term" value="P:regulation of DNA-templated transcription"/>
    <property type="evidence" value="ECO:0007669"/>
    <property type="project" value="InterPro"/>
</dbReference>
<dbReference type="PROSITE" id="PS00676">
    <property type="entry name" value="SIGMA54_INTERACT_2"/>
    <property type="match status" value="1"/>
</dbReference>
<dbReference type="Gene3D" id="3.10.580.10">
    <property type="entry name" value="CBS-domain"/>
    <property type="match status" value="1"/>
</dbReference>
<dbReference type="InterPro" id="IPR003593">
    <property type="entry name" value="AAA+_ATPase"/>
</dbReference>
<dbReference type="PROSITE" id="PS50045">
    <property type="entry name" value="SIGMA54_INTERACT_4"/>
    <property type="match status" value="1"/>
</dbReference>
<dbReference type="Pfam" id="PF02954">
    <property type="entry name" value="HTH_8"/>
    <property type="match status" value="1"/>
</dbReference>
<feature type="domain" description="Sigma-54 factor interaction" evidence="7">
    <location>
        <begin position="387"/>
        <end position="616"/>
    </location>
</feature>
<dbReference type="PROSITE" id="PS51371">
    <property type="entry name" value="CBS"/>
    <property type="match status" value="2"/>
</dbReference>
<dbReference type="CDD" id="cd02205">
    <property type="entry name" value="CBS_pair_SF"/>
    <property type="match status" value="1"/>
</dbReference>
<dbReference type="CDD" id="cd00130">
    <property type="entry name" value="PAS"/>
    <property type="match status" value="1"/>
</dbReference>
<dbReference type="PROSITE" id="PS00675">
    <property type="entry name" value="SIGMA54_INTERACT_1"/>
    <property type="match status" value="1"/>
</dbReference>
<dbReference type="InterPro" id="IPR002197">
    <property type="entry name" value="HTH_Fis"/>
</dbReference>
<evidence type="ECO:0000259" key="8">
    <source>
        <dbReference type="PROSITE" id="PS51371"/>
    </source>
</evidence>
<dbReference type="Pfam" id="PF00571">
    <property type="entry name" value="CBS"/>
    <property type="match status" value="2"/>
</dbReference>
<dbReference type="Pfam" id="PF00989">
    <property type="entry name" value="PAS"/>
    <property type="match status" value="1"/>
</dbReference>
<dbReference type="SUPFAM" id="SSF52540">
    <property type="entry name" value="P-loop containing nucleoside triphosphate hydrolases"/>
    <property type="match status" value="1"/>
</dbReference>
<dbReference type="PANTHER" id="PTHR32071:SF57">
    <property type="entry name" value="C4-DICARBOXYLATE TRANSPORT TRANSCRIPTIONAL REGULATORY PROTEIN DCTD"/>
    <property type="match status" value="1"/>
</dbReference>
<dbReference type="InterPro" id="IPR058031">
    <property type="entry name" value="AAA_lid_NorR"/>
</dbReference>
<evidence type="ECO:0000256" key="2">
    <source>
        <dbReference type="ARBA" id="ARBA00022840"/>
    </source>
</evidence>
<dbReference type="InterPro" id="IPR025943">
    <property type="entry name" value="Sigma_54_int_dom_ATP-bd_2"/>
</dbReference>
<dbReference type="InterPro" id="IPR000644">
    <property type="entry name" value="CBS_dom"/>
</dbReference>
<dbReference type="InterPro" id="IPR002078">
    <property type="entry name" value="Sigma_54_int"/>
</dbReference>
<feature type="domain" description="CBS" evidence="8">
    <location>
        <begin position="70"/>
        <end position="127"/>
    </location>
</feature>
<dbReference type="Gene3D" id="3.30.450.20">
    <property type="entry name" value="PAS domain"/>
    <property type="match status" value="2"/>
</dbReference>
<dbReference type="EMBL" id="FOBW01000010">
    <property type="protein sequence ID" value="SEN21159.1"/>
    <property type="molecule type" value="Genomic_DNA"/>
</dbReference>
<keyword evidence="10" id="KW-1185">Reference proteome</keyword>
<dbReference type="InterPro" id="IPR035965">
    <property type="entry name" value="PAS-like_dom_sf"/>
</dbReference>
<dbReference type="SMART" id="SM00382">
    <property type="entry name" value="AAA"/>
    <property type="match status" value="1"/>
</dbReference>
<feature type="domain" description="CBS" evidence="8">
    <location>
        <begin position="6"/>
        <end position="64"/>
    </location>
</feature>
<dbReference type="Pfam" id="PF25601">
    <property type="entry name" value="AAA_lid_14"/>
    <property type="match status" value="1"/>
</dbReference>
<protein>
    <submittedName>
        <fullName evidence="9">Transcriptional regulator containing PAS, AAA-type ATPase, and DNA-binding Fis domains</fullName>
    </submittedName>
</protein>
<dbReference type="STRING" id="930146.SAMN05192533_11050"/>
<evidence type="ECO:0000313" key="10">
    <source>
        <dbReference type="Proteomes" id="UP000198553"/>
    </source>
</evidence>
<dbReference type="Proteomes" id="UP000198553">
    <property type="component" value="Unassembled WGS sequence"/>
</dbReference>
<dbReference type="Pfam" id="PF00158">
    <property type="entry name" value="Sigma54_activat"/>
    <property type="match status" value="1"/>
</dbReference>
<dbReference type="PROSITE" id="PS00688">
    <property type="entry name" value="SIGMA54_INTERACT_3"/>
    <property type="match status" value="1"/>
</dbReference>
<sequence>MKVNSFTTVNYVNLSPTATIREAISAFLRYRVDIGCITMNNKLIGIVHKNSIYRALIHDTSLDTPIKPLINESVITIQKDQTLYDARDIMIKGNVSQAVVLDENDEVYGIMSKSDLVNSHMTAFQDTMGRMKSLIENLQDAVISVNSNLRITTFNQTALNLLNLNGKHLLDAPIDRFLPPFRRWLIETLKTGKIQDAKRISFQDLTVIASFIPIREMNIVTGAMVVLRDVTSYESIAHELETTKRLKKILDSALELAYDGVAITDNHGQITMVNKGFMELYQIKEQIEVIGRPISKIAPQIPSEKSLKHNEKMEGELIPIHNHQCIVAQMPIYQDGKKFGAIFKIIFQQLEAWKDILQHMEKLESEISYYRGELYRISKDTNPFATVVSINAGMETFKQEASIAAKSLSNVLITGESGTGKELFAEGIHNLSDRKGTFIKVNCGAIPEELLESEFFGYADGAFTGAKKGGKPGKFELADNGTLFLDEIGDMPPSLQVKLLRVLQEQEFERIGATKTTKVNVRIISATNKDLAELVRQGVFREDLYYRIHVINLHIPPLRERLDDIPLLCNHFINKINKKTNKNIVGVSPEVINSFQHYHWPGNIRQLENALERAFHYSHSKWIELEHLPKELDLLKTKNPIHFSTRPETNLELDRKKSINQTEKDVILQALKKSKGNRTKAAELLGVSRTTLYQKMKKYHIKEEMELRFTSS</sequence>
<dbReference type="Pfam" id="PF13188">
    <property type="entry name" value="PAS_8"/>
    <property type="match status" value="1"/>
</dbReference>
<keyword evidence="2" id="KW-0067">ATP-binding</keyword>
<dbReference type="SMART" id="SM00091">
    <property type="entry name" value="PAS"/>
    <property type="match status" value="2"/>
</dbReference>
<dbReference type="Gene3D" id="1.10.8.60">
    <property type="match status" value="1"/>
</dbReference>
<keyword evidence="6" id="KW-0129">CBS domain</keyword>
<proteinExistence type="predicted"/>
<evidence type="ECO:0000256" key="1">
    <source>
        <dbReference type="ARBA" id="ARBA00022741"/>
    </source>
</evidence>